<keyword evidence="3 4" id="KW-0862">Zinc</keyword>
<name>A0AAU9K317_9CILI</name>
<dbReference type="Proteomes" id="UP001162131">
    <property type="component" value="Unassembled WGS sequence"/>
</dbReference>
<dbReference type="Gene3D" id="4.10.1000.10">
    <property type="entry name" value="Zinc finger, CCCH-type"/>
    <property type="match status" value="1"/>
</dbReference>
<accession>A0AAU9K317</accession>
<keyword evidence="2 4" id="KW-0863">Zinc-finger</keyword>
<evidence type="ECO:0000256" key="1">
    <source>
        <dbReference type="ARBA" id="ARBA00022723"/>
    </source>
</evidence>
<dbReference type="PANTHER" id="PTHR14493">
    <property type="entry name" value="UNKEMPT FAMILY MEMBER"/>
    <property type="match status" value="1"/>
</dbReference>
<evidence type="ECO:0000256" key="4">
    <source>
        <dbReference type="PROSITE-ProRule" id="PRU00723"/>
    </source>
</evidence>
<dbReference type="InterPro" id="IPR045234">
    <property type="entry name" value="Unkempt-like"/>
</dbReference>
<reference evidence="6" key="1">
    <citation type="submission" date="2021-09" db="EMBL/GenBank/DDBJ databases">
        <authorList>
            <consortium name="AG Swart"/>
            <person name="Singh M."/>
            <person name="Singh A."/>
            <person name="Seah K."/>
            <person name="Emmerich C."/>
        </authorList>
    </citation>
    <scope>NUCLEOTIDE SEQUENCE</scope>
    <source>
        <strain evidence="6">ATCC30299</strain>
    </source>
</reference>
<evidence type="ECO:0000256" key="2">
    <source>
        <dbReference type="ARBA" id="ARBA00022771"/>
    </source>
</evidence>
<feature type="domain" description="C3H1-type" evidence="5">
    <location>
        <begin position="221"/>
        <end position="255"/>
    </location>
</feature>
<evidence type="ECO:0000259" key="5">
    <source>
        <dbReference type="PROSITE" id="PS50103"/>
    </source>
</evidence>
<dbReference type="PANTHER" id="PTHR14493:SF50">
    <property type="entry name" value="RING FINGER PROTEIN UNKEMPT"/>
    <property type="match status" value="1"/>
</dbReference>
<gene>
    <name evidence="6" type="ORF">BSTOLATCC_MIC53347</name>
</gene>
<keyword evidence="7" id="KW-1185">Reference proteome</keyword>
<sequence>MYYFDARELEEEFKIEDKLYRDYLIDFHVAKCPGSVCITSPCLFYHEGEKRRRRPFRFSNGAWSYKPQLCIDDNCEYGETCVYAHNKDEINYHPMVFKTIPCSYPLQNGVCSKNGEHCFLRHAPGALREPSDYFKNNPRKMWVGSTVEEQNNDNIKSQKYHTQYKINQDNKRTKKRKTSNFEFERDTFKVFVCNDFKEHDEARCLFYHTYDDQRRDPKKYKYRAIPCRNAYNPDNKKFERDCFYGNECEFAHNKYELFYHKDFFRKYECKNHDCDLEEICPFTHNEESQEVDNTYDTEELRNLRDKNNLLKDFLSSLRERLKEKERFICHFCKTKPIVVVFVCGHAGCRDCGDSCQHCNRNDKITLKVLQI</sequence>
<keyword evidence="1 4" id="KW-0479">Metal-binding</keyword>
<comment type="caution">
    <text evidence="6">The sequence shown here is derived from an EMBL/GenBank/DDBJ whole genome shotgun (WGS) entry which is preliminary data.</text>
</comment>
<proteinExistence type="predicted"/>
<dbReference type="InterPro" id="IPR000571">
    <property type="entry name" value="Znf_CCCH"/>
</dbReference>
<protein>
    <recommendedName>
        <fullName evidence="5">C3H1-type domain-containing protein</fullName>
    </recommendedName>
</protein>
<dbReference type="GO" id="GO:0008270">
    <property type="term" value="F:zinc ion binding"/>
    <property type="evidence" value="ECO:0007669"/>
    <property type="project" value="UniProtKB-KW"/>
</dbReference>
<evidence type="ECO:0000256" key="3">
    <source>
        <dbReference type="ARBA" id="ARBA00022833"/>
    </source>
</evidence>
<feature type="zinc finger region" description="C3H1-type" evidence="4">
    <location>
        <begin position="221"/>
        <end position="255"/>
    </location>
</feature>
<dbReference type="PROSITE" id="PS50103">
    <property type="entry name" value="ZF_C3H1"/>
    <property type="match status" value="1"/>
</dbReference>
<evidence type="ECO:0000313" key="6">
    <source>
        <dbReference type="EMBL" id="CAG9331272.1"/>
    </source>
</evidence>
<dbReference type="SMART" id="SM00356">
    <property type="entry name" value="ZnF_C3H1"/>
    <property type="match status" value="4"/>
</dbReference>
<organism evidence="6 7">
    <name type="scientific">Blepharisma stoltei</name>
    <dbReference type="NCBI Taxonomy" id="1481888"/>
    <lineage>
        <taxon>Eukaryota</taxon>
        <taxon>Sar</taxon>
        <taxon>Alveolata</taxon>
        <taxon>Ciliophora</taxon>
        <taxon>Postciliodesmatophora</taxon>
        <taxon>Heterotrichea</taxon>
        <taxon>Heterotrichida</taxon>
        <taxon>Blepharismidae</taxon>
        <taxon>Blepharisma</taxon>
    </lineage>
</organism>
<evidence type="ECO:0000313" key="7">
    <source>
        <dbReference type="Proteomes" id="UP001162131"/>
    </source>
</evidence>
<dbReference type="AlphaFoldDB" id="A0AAU9K317"/>
<dbReference type="EMBL" id="CAJZBQ010000053">
    <property type="protein sequence ID" value="CAG9331272.1"/>
    <property type="molecule type" value="Genomic_DNA"/>
</dbReference>